<dbReference type="PROSITE" id="PS50893">
    <property type="entry name" value="ABC_TRANSPORTER_2"/>
    <property type="match status" value="1"/>
</dbReference>
<dbReference type="InterPro" id="IPR013563">
    <property type="entry name" value="Oligopep_ABC_C"/>
</dbReference>
<evidence type="ECO:0000256" key="1">
    <source>
        <dbReference type="ARBA" id="ARBA00005417"/>
    </source>
</evidence>
<organism evidence="6 7">
    <name type="scientific">Anaerocolumna aminovalerica</name>
    <dbReference type="NCBI Taxonomy" id="1527"/>
    <lineage>
        <taxon>Bacteria</taxon>
        <taxon>Bacillati</taxon>
        <taxon>Bacillota</taxon>
        <taxon>Clostridia</taxon>
        <taxon>Lachnospirales</taxon>
        <taxon>Lachnospiraceae</taxon>
        <taxon>Anaerocolumna</taxon>
    </lineage>
</organism>
<evidence type="ECO:0000256" key="4">
    <source>
        <dbReference type="ARBA" id="ARBA00022840"/>
    </source>
</evidence>
<dbReference type="InterPro" id="IPR003593">
    <property type="entry name" value="AAA+_ATPase"/>
</dbReference>
<evidence type="ECO:0000256" key="2">
    <source>
        <dbReference type="ARBA" id="ARBA00022448"/>
    </source>
</evidence>
<evidence type="ECO:0000256" key="3">
    <source>
        <dbReference type="ARBA" id="ARBA00022741"/>
    </source>
</evidence>
<protein>
    <submittedName>
        <fullName evidence="6">Oligopeptide transport system ATP-binding protein</fullName>
    </submittedName>
</protein>
<sequence>MFHKEIKEPLMRIENLRKDYPAKGTGLIGHKNMIHSVDGIDLTIYEGETLGIVGESGCGKSTMGRQMVALERPTSGRVLYKEQDISNMPAGQLQKIRTEFQMIFQDSTSSLNPRKQIYDILAAPMLYHGIVKKENISHEINRLLNLVGLPSSVRHRYPHEFSGGQRQRIGIAKALSLKPKLIVCDEPVSALDVSVQAQVLNLLRQLQEELRLTYVFIGHGLGAVHYISNRIAVMYLGKIVEVADTEELFNNPIHPYSKALFDASPLPDPKCRHRDRIVLSGEIPSAAALPGGCRFHTRCPYAVDSCREMEPKLESISAGSNHLSACPVMSDNLRRRDFSNGREENKDN</sequence>
<gene>
    <name evidence="6" type="ORF">SAMN04489757_104151</name>
</gene>
<dbReference type="FunFam" id="3.40.50.300:FF:000016">
    <property type="entry name" value="Oligopeptide ABC transporter ATP-binding component"/>
    <property type="match status" value="1"/>
</dbReference>
<keyword evidence="2" id="KW-0813">Transport</keyword>
<reference evidence="6 7" key="1">
    <citation type="submission" date="2016-10" db="EMBL/GenBank/DDBJ databases">
        <authorList>
            <person name="de Groot N.N."/>
        </authorList>
    </citation>
    <scope>NUCLEOTIDE SEQUENCE [LARGE SCALE GENOMIC DNA]</scope>
    <source>
        <strain evidence="6 7">DSM 1283</strain>
    </source>
</reference>
<dbReference type="PANTHER" id="PTHR43776">
    <property type="entry name" value="TRANSPORT ATP-BINDING PROTEIN"/>
    <property type="match status" value="1"/>
</dbReference>
<keyword evidence="4 6" id="KW-0067">ATP-binding</keyword>
<dbReference type="GO" id="GO:0005524">
    <property type="term" value="F:ATP binding"/>
    <property type="evidence" value="ECO:0007669"/>
    <property type="project" value="UniProtKB-KW"/>
</dbReference>
<proteinExistence type="inferred from homology"/>
<keyword evidence="7" id="KW-1185">Reference proteome</keyword>
<dbReference type="GO" id="GO:0016887">
    <property type="term" value="F:ATP hydrolysis activity"/>
    <property type="evidence" value="ECO:0007669"/>
    <property type="project" value="InterPro"/>
</dbReference>
<dbReference type="InterPro" id="IPR050319">
    <property type="entry name" value="ABC_transp_ATP-bind"/>
</dbReference>
<dbReference type="Pfam" id="PF08352">
    <property type="entry name" value="oligo_HPY"/>
    <property type="match status" value="1"/>
</dbReference>
<dbReference type="Proteomes" id="UP000198806">
    <property type="component" value="Unassembled WGS sequence"/>
</dbReference>
<dbReference type="InterPro" id="IPR027417">
    <property type="entry name" value="P-loop_NTPase"/>
</dbReference>
<evidence type="ECO:0000313" key="7">
    <source>
        <dbReference type="Proteomes" id="UP000198806"/>
    </source>
</evidence>
<dbReference type="Gene3D" id="3.40.50.300">
    <property type="entry name" value="P-loop containing nucleotide triphosphate hydrolases"/>
    <property type="match status" value="1"/>
</dbReference>
<dbReference type="InterPro" id="IPR017871">
    <property type="entry name" value="ABC_transporter-like_CS"/>
</dbReference>
<dbReference type="PROSITE" id="PS00211">
    <property type="entry name" value="ABC_TRANSPORTER_1"/>
    <property type="match status" value="1"/>
</dbReference>
<dbReference type="SUPFAM" id="SSF52540">
    <property type="entry name" value="P-loop containing nucleoside triphosphate hydrolases"/>
    <property type="match status" value="1"/>
</dbReference>
<dbReference type="SMART" id="SM00382">
    <property type="entry name" value="AAA"/>
    <property type="match status" value="1"/>
</dbReference>
<dbReference type="Pfam" id="PF00005">
    <property type="entry name" value="ABC_tran"/>
    <property type="match status" value="1"/>
</dbReference>
<keyword evidence="3" id="KW-0547">Nucleotide-binding</keyword>
<dbReference type="GO" id="GO:0015833">
    <property type="term" value="P:peptide transport"/>
    <property type="evidence" value="ECO:0007669"/>
    <property type="project" value="InterPro"/>
</dbReference>
<dbReference type="RefSeq" id="WP_170847879.1">
    <property type="nucleotide sequence ID" value="NZ_BAABFM010000079.1"/>
</dbReference>
<evidence type="ECO:0000313" key="6">
    <source>
        <dbReference type="EMBL" id="SFN92521.1"/>
    </source>
</evidence>
<dbReference type="STRING" id="1527.SAMN04489757_104151"/>
<dbReference type="GO" id="GO:0055085">
    <property type="term" value="P:transmembrane transport"/>
    <property type="evidence" value="ECO:0007669"/>
    <property type="project" value="UniProtKB-ARBA"/>
</dbReference>
<feature type="domain" description="ABC transporter" evidence="5">
    <location>
        <begin position="11"/>
        <end position="261"/>
    </location>
</feature>
<dbReference type="EMBL" id="FOWD01000004">
    <property type="protein sequence ID" value="SFN92521.1"/>
    <property type="molecule type" value="Genomic_DNA"/>
</dbReference>
<comment type="similarity">
    <text evidence="1">Belongs to the ABC transporter superfamily.</text>
</comment>
<accession>A0A1I5D0W3</accession>
<evidence type="ECO:0000259" key="5">
    <source>
        <dbReference type="PROSITE" id="PS50893"/>
    </source>
</evidence>
<dbReference type="InterPro" id="IPR003439">
    <property type="entry name" value="ABC_transporter-like_ATP-bd"/>
</dbReference>
<name>A0A1I5D0W3_9FIRM</name>
<dbReference type="NCBIfam" id="TIGR01727">
    <property type="entry name" value="oligo_HPY"/>
    <property type="match status" value="1"/>
</dbReference>
<dbReference type="AlphaFoldDB" id="A0A1I5D0W3"/>
<dbReference type="CDD" id="cd03257">
    <property type="entry name" value="ABC_NikE_OppD_transporters"/>
    <property type="match status" value="1"/>
</dbReference>